<keyword evidence="5 10" id="KW-0812">Transmembrane</keyword>
<organism evidence="13 14">
    <name type="scientific">Dillenia turbinata</name>
    <dbReference type="NCBI Taxonomy" id="194707"/>
    <lineage>
        <taxon>Eukaryota</taxon>
        <taxon>Viridiplantae</taxon>
        <taxon>Streptophyta</taxon>
        <taxon>Embryophyta</taxon>
        <taxon>Tracheophyta</taxon>
        <taxon>Spermatophyta</taxon>
        <taxon>Magnoliopsida</taxon>
        <taxon>eudicotyledons</taxon>
        <taxon>Gunneridae</taxon>
        <taxon>Pentapetalae</taxon>
        <taxon>Dilleniales</taxon>
        <taxon>Dilleniaceae</taxon>
        <taxon>Dillenia</taxon>
    </lineage>
</organism>
<sequence>MMMIWKTNISLVLLYILIIGASEPMFLISLLFKFLQGGYFPLASEAVFVIILYIWNYGYHKNYTFEFENKVSDQKVKEKAPGPKISHLPGVVLFYTEIVQGISAIFTHYISNVLALHSILVFVSIKTLPTSKVPQEESNLQRKGFLRVGRSISRRLDNNEVVSNNEDETIMKGIHRNSQVWIHFTVAVLMRIDATMAYHEL</sequence>
<evidence type="ECO:0000256" key="5">
    <source>
        <dbReference type="ARBA" id="ARBA00022692"/>
    </source>
</evidence>
<dbReference type="GO" id="GO:0005886">
    <property type="term" value="C:plasma membrane"/>
    <property type="evidence" value="ECO:0007669"/>
    <property type="project" value="UniProtKB-SubCell"/>
</dbReference>
<evidence type="ECO:0000256" key="10">
    <source>
        <dbReference type="SAM" id="Phobius"/>
    </source>
</evidence>
<feature type="transmembrane region" description="Helical" evidence="10">
    <location>
        <begin position="38"/>
        <end position="55"/>
    </location>
</feature>
<name>A0AAN8UH24_9MAGN</name>
<evidence type="ECO:0000256" key="6">
    <source>
        <dbReference type="ARBA" id="ARBA00022958"/>
    </source>
</evidence>
<dbReference type="PANTHER" id="PTHR30540">
    <property type="entry name" value="OSMOTIC STRESS POTASSIUM TRANSPORTER"/>
    <property type="match status" value="1"/>
</dbReference>
<keyword evidence="7 10" id="KW-1133">Transmembrane helix</keyword>
<accession>A0AAN8UH24</accession>
<evidence type="ECO:0000256" key="3">
    <source>
        <dbReference type="ARBA" id="ARBA00022448"/>
    </source>
</evidence>
<reference evidence="13 14" key="1">
    <citation type="submission" date="2023-12" db="EMBL/GenBank/DDBJ databases">
        <title>A high-quality genome assembly for Dillenia turbinata (Dilleniales).</title>
        <authorList>
            <person name="Chanderbali A."/>
        </authorList>
    </citation>
    <scope>NUCLEOTIDE SEQUENCE [LARGE SCALE GENOMIC DNA]</scope>
    <source>
        <strain evidence="13">LSX21</strain>
        <tissue evidence="13">Leaf</tissue>
    </source>
</reference>
<feature type="domain" description="K+ potassium transporter integral membrane" evidence="11">
    <location>
        <begin position="1"/>
        <end position="76"/>
    </location>
</feature>
<evidence type="ECO:0000256" key="8">
    <source>
        <dbReference type="ARBA" id="ARBA00023065"/>
    </source>
</evidence>
<dbReference type="Proteomes" id="UP001370490">
    <property type="component" value="Unassembled WGS sequence"/>
</dbReference>
<dbReference type="EMBL" id="JBAMMX010000025">
    <property type="protein sequence ID" value="KAK6915455.1"/>
    <property type="molecule type" value="Genomic_DNA"/>
</dbReference>
<dbReference type="Pfam" id="PF22776">
    <property type="entry name" value="K_trans_C"/>
    <property type="match status" value="1"/>
</dbReference>
<dbReference type="InterPro" id="IPR053952">
    <property type="entry name" value="K_trans_C"/>
</dbReference>
<keyword evidence="14" id="KW-1185">Reference proteome</keyword>
<evidence type="ECO:0000256" key="4">
    <source>
        <dbReference type="ARBA" id="ARBA00022538"/>
    </source>
</evidence>
<keyword evidence="3" id="KW-0813">Transport</keyword>
<evidence type="ECO:0000313" key="14">
    <source>
        <dbReference type="Proteomes" id="UP001370490"/>
    </source>
</evidence>
<dbReference type="PANTHER" id="PTHR30540:SF87">
    <property type="entry name" value="POTASSIUM TRANSPORTER"/>
    <property type="match status" value="1"/>
</dbReference>
<dbReference type="AlphaFoldDB" id="A0AAN8UH24"/>
<evidence type="ECO:0000256" key="2">
    <source>
        <dbReference type="ARBA" id="ARBA00008440"/>
    </source>
</evidence>
<gene>
    <name evidence="13" type="ORF">RJ641_020572</name>
</gene>
<evidence type="ECO:0000259" key="11">
    <source>
        <dbReference type="Pfam" id="PF02705"/>
    </source>
</evidence>
<evidence type="ECO:0000259" key="12">
    <source>
        <dbReference type="Pfam" id="PF22776"/>
    </source>
</evidence>
<comment type="similarity">
    <text evidence="2">Belongs to the HAK/KUP transporter (TC 2.A.72.3) family.</text>
</comment>
<evidence type="ECO:0000256" key="1">
    <source>
        <dbReference type="ARBA" id="ARBA00004651"/>
    </source>
</evidence>
<keyword evidence="8" id="KW-0406">Ion transport</keyword>
<dbReference type="InterPro" id="IPR003855">
    <property type="entry name" value="K+_transporter"/>
</dbReference>
<evidence type="ECO:0000256" key="9">
    <source>
        <dbReference type="ARBA" id="ARBA00023136"/>
    </source>
</evidence>
<feature type="domain" description="K+ potassium transporter C-terminal" evidence="12">
    <location>
        <begin position="89"/>
        <end position="139"/>
    </location>
</feature>
<comment type="subcellular location">
    <subcellularLocation>
        <location evidence="1">Cell membrane</location>
        <topology evidence="1">Multi-pass membrane protein</topology>
    </subcellularLocation>
</comment>
<keyword evidence="4" id="KW-0633">Potassium transport</keyword>
<protein>
    <submittedName>
        <fullName evidence="13">Potassium transporter</fullName>
    </submittedName>
</protein>
<evidence type="ECO:0000256" key="7">
    <source>
        <dbReference type="ARBA" id="ARBA00022989"/>
    </source>
</evidence>
<feature type="transmembrane region" description="Helical" evidence="10">
    <location>
        <begin position="12"/>
        <end position="32"/>
    </location>
</feature>
<comment type="caution">
    <text evidence="13">The sequence shown here is derived from an EMBL/GenBank/DDBJ whole genome shotgun (WGS) entry which is preliminary data.</text>
</comment>
<evidence type="ECO:0000313" key="13">
    <source>
        <dbReference type="EMBL" id="KAK6915455.1"/>
    </source>
</evidence>
<dbReference type="Pfam" id="PF02705">
    <property type="entry name" value="K_trans"/>
    <property type="match status" value="1"/>
</dbReference>
<dbReference type="GO" id="GO:0015079">
    <property type="term" value="F:potassium ion transmembrane transporter activity"/>
    <property type="evidence" value="ECO:0007669"/>
    <property type="project" value="InterPro"/>
</dbReference>
<dbReference type="InterPro" id="IPR053951">
    <property type="entry name" value="K_trans_N"/>
</dbReference>
<keyword evidence="9 10" id="KW-0472">Membrane</keyword>
<proteinExistence type="inferred from homology"/>
<keyword evidence="6" id="KW-0630">Potassium</keyword>